<dbReference type="PRINTS" id="PR00080">
    <property type="entry name" value="SDRFAMILY"/>
</dbReference>
<dbReference type="PANTHER" id="PTHR43550:SF3">
    <property type="entry name" value="3-KETODIHYDROSPHINGOSINE REDUCTASE"/>
    <property type="match status" value="1"/>
</dbReference>
<accession>A0AA41WZY9</accession>
<evidence type="ECO:0000256" key="2">
    <source>
        <dbReference type="RuleBase" id="RU000363"/>
    </source>
</evidence>
<dbReference type="RefSeq" id="WP_254102136.1">
    <property type="nucleotide sequence ID" value="NZ_JANATA010000025.1"/>
</dbReference>
<dbReference type="EMBL" id="JANATA010000025">
    <property type="protein sequence ID" value="MCP3429597.1"/>
    <property type="molecule type" value="Genomic_DNA"/>
</dbReference>
<comment type="caution">
    <text evidence="4">The sequence shown here is derived from an EMBL/GenBank/DDBJ whole genome shotgun (WGS) entry which is preliminary data.</text>
</comment>
<name>A0AA41WZY9_9ALTE</name>
<dbReference type="Gene3D" id="3.40.50.720">
    <property type="entry name" value="NAD(P)-binding Rossmann-like Domain"/>
    <property type="match status" value="1"/>
</dbReference>
<dbReference type="InterPro" id="IPR036291">
    <property type="entry name" value="NAD(P)-bd_dom_sf"/>
</dbReference>
<dbReference type="GO" id="GO:0006666">
    <property type="term" value="P:3-keto-sphinganine metabolic process"/>
    <property type="evidence" value="ECO:0007669"/>
    <property type="project" value="TreeGrafter"/>
</dbReference>
<dbReference type="PANTHER" id="PTHR43550">
    <property type="entry name" value="3-KETODIHYDROSPHINGOSINE REDUCTASE"/>
    <property type="match status" value="1"/>
</dbReference>
<feature type="domain" description="Ketoreductase" evidence="3">
    <location>
        <begin position="26"/>
        <end position="207"/>
    </location>
</feature>
<evidence type="ECO:0000313" key="4">
    <source>
        <dbReference type="EMBL" id="MCP3429597.1"/>
    </source>
</evidence>
<protein>
    <submittedName>
        <fullName evidence="4">SDR family NAD(P)-dependent oxidoreductase</fullName>
    </submittedName>
</protein>
<dbReference type="AlphaFoldDB" id="A0AA41WZY9"/>
<dbReference type="SUPFAM" id="SSF51735">
    <property type="entry name" value="NAD(P)-binding Rossmann-fold domains"/>
    <property type="match status" value="1"/>
</dbReference>
<dbReference type="GO" id="GO:0016020">
    <property type="term" value="C:membrane"/>
    <property type="evidence" value="ECO:0007669"/>
    <property type="project" value="GOC"/>
</dbReference>
<proteinExistence type="inferred from homology"/>
<dbReference type="GO" id="GO:0030148">
    <property type="term" value="P:sphingolipid biosynthetic process"/>
    <property type="evidence" value="ECO:0007669"/>
    <property type="project" value="TreeGrafter"/>
</dbReference>
<dbReference type="Pfam" id="PF00106">
    <property type="entry name" value="adh_short"/>
    <property type="match status" value="1"/>
</dbReference>
<dbReference type="InterPro" id="IPR057326">
    <property type="entry name" value="KR_dom"/>
</dbReference>
<gene>
    <name evidence="4" type="ORF">NLF92_11650</name>
</gene>
<dbReference type="InterPro" id="IPR002347">
    <property type="entry name" value="SDR_fam"/>
</dbReference>
<dbReference type="Proteomes" id="UP001165413">
    <property type="component" value="Unassembled WGS sequence"/>
</dbReference>
<comment type="similarity">
    <text evidence="1 2">Belongs to the short-chain dehydrogenases/reductases (SDR) family.</text>
</comment>
<dbReference type="PRINTS" id="PR00081">
    <property type="entry name" value="GDHRDH"/>
</dbReference>
<dbReference type="GO" id="GO:0047560">
    <property type="term" value="F:3-dehydrosphinganine reductase activity"/>
    <property type="evidence" value="ECO:0007669"/>
    <property type="project" value="TreeGrafter"/>
</dbReference>
<reference evidence="4" key="1">
    <citation type="submission" date="2022-07" db="EMBL/GenBank/DDBJ databases">
        <title>Characterization of the Novel Bacterium Alteromonas immobilis LMIT006 and Alteromonas gregis LMIT007.</title>
        <authorList>
            <person name="Lin X."/>
        </authorList>
    </citation>
    <scope>NUCLEOTIDE SEQUENCE</scope>
    <source>
        <strain evidence="4">LMIT007</strain>
    </source>
</reference>
<evidence type="ECO:0000259" key="3">
    <source>
        <dbReference type="SMART" id="SM00822"/>
    </source>
</evidence>
<dbReference type="SMART" id="SM00822">
    <property type="entry name" value="PKS_KR"/>
    <property type="match status" value="1"/>
</dbReference>
<dbReference type="PROSITE" id="PS00061">
    <property type="entry name" value="ADH_SHORT"/>
    <property type="match status" value="1"/>
</dbReference>
<keyword evidence="5" id="KW-1185">Reference proteome</keyword>
<evidence type="ECO:0000256" key="1">
    <source>
        <dbReference type="ARBA" id="ARBA00006484"/>
    </source>
</evidence>
<dbReference type="InterPro" id="IPR020904">
    <property type="entry name" value="Sc_DH/Rdtase_CS"/>
</dbReference>
<evidence type="ECO:0000313" key="5">
    <source>
        <dbReference type="Proteomes" id="UP001165413"/>
    </source>
</evidence>
<sequence length="288" mass="31407">MVVENKQYVEHVEQTSAESYAKDTHKVVIVTGGASGIGLGLVQHYLSKGYVVAVFDITSKEDLSASQDPELQSVISHPNTYFINTNIANNASVQAAVTQVHNTLGAPHIVVNCAGILRAGPFTSLTADDFSTSYQINVLGTRHLAAACLPLMRKGGRFAMVASMAGTIGIFGYTAYGSSKFAVLGFAQCLRAEYARTGISISVICPPEIDTPMVVAETRTMHPATRILKSFAGRLTLDDALPVMIKGISQRRFMIIPGWQAKMTFWLNRLTPIWLQNRVMDFLIKRHS</sequence>
<organism evidence="4 5">
    <name type="scientific">Opacimonas viscosa</name>
    <dbReference type="NCBI Taxonomy" id="2961944"/>
    <lineage>
        <taxon>Bacteria</taxon>
        <taxon>Pseudomonadati</taxon>
        <taxon>Pseudomonadota</taxon>
        <taxon>Gammaproteobacteria</taxon>
        <taxon>Alteromonadales</taxon>
        <taxon>Alteromonadaceae</taxon>
        <taxon>Opacimonas</taxon>
    </lineage>
</organism>